<dbReference type="InterPro" id="IPR000477">
    <property type="entry name" value="RT_dom"/>
</dbReference>
<reference evidence="3" key="1">
    <citation type="submission" date="2023-07" db="EMBL/GenBank/DDBJ databases">
        <authorList>
            <person name="Stuckert A."/>
        </authorList>
    </citation>
    <scope>NUCLEOTIDE SEQUENCE</scope>
</reference>
<dbReference type="CDD" id="cd01650">
    <property type="entry name" value="RT_nLTR_like"/>
    <property type="match status" value="1"/>
</dbReference>
<sequence length="502" mass="56101">MANGKAPGVDGFPAEIYKNFGEVLIPKLRVLLEDSRSGGRLPASMREAIIVVIPKEGKDPTQPDSYRPISLLTTDVKLLAKVLAMRLTSVISGLVHSDQSGFMPDRSTAINLRRLYMNLQLRSDNCGQRVIASLDAHKAFDSVEWGYLWQVLRSMGFGLQFISWIRLMYSMPMARVRVNGELSRTIQLARGTRQGCPLSPLLFALAVEPLAAKLRRSDEVTGFKYGMIEERVALYADDILLFLADPGTSLEGAIGIIERFGSVSGLRINWSKSVLFKVDDDGGEPLEDGRLEIDEGYGSTLDHAVSLIRRLNSLAEHLSFTQDRERPDKRFTGQKPLQAWSQYANTWGAPPRIPPYDVGCHAREKTDETNPNTGKTCQFFNFQLNVYESESFVCEHPSQQMLNQNCNCSACPQVCREQFVSLHSQPILQNLSQFLIEKYCHNAQPHNPENLKMMNLFRDVPETGSVSGALTTESFLPPNDDITAESETPPTVPDEDNWASLK</sequence>
<feature type="domain" description="Reverse transcriptase" evidence="2">
    <location>
        <begin position="34"/>
        <end position="301"/>
    </location>
</feature>
<feature type="region of interest" description="Disordered" evidence="1">
    <location>
        <begin position="468"/>
        <end position="502"/>
    </location>
</feature>
<dbReference type="PROSITE" id="PS50878">
    <property type="entry name" value="RT_POL"/>
    <property type="match status" value="1"/>
</dbReference>
<evidence type="ECO:0000313" key="4">
    <source>
        <dbReference type="Proteomes" id="UP001176940"/>
    </source>
</evidence>
<dbReference type="EMBL" id="CAUEEQ010034204">
    <property type="protein sequence ID" value="CAJ0952032.1"/>
    <property type="molecule type" value="Genomic_DNA"/>
</dbReference>
<organism evidence="3 4">
    <name type="scientific">Ranitomeya imitator</name>
    <name type="common">mimic poison frog</name>
    <dbReference type="NCBI Taxonomy" id="111125"/>
    <lineage>
        <taxon>Eukaryota</taxon>
        <taxon>Metazoa</taxon>
        <taxon>Chordata</taxon>
        <taxon>Craniata</taxon>
        <taxon>Vertebrata</taxon>
        <taxon>Euteleostomi</taxon>
        <taxon>Amphibia</taxon>
        <taxon>Batrachia</taxon>
        <taxon>Anura</taxon>
        <taxon>Neobatrachia</taxon>
        <taxon>Hyloidea</taxon>
        <taxon>Dendrobatidae</taxon>
        <taxon>Dendrobatinae</taxon>
        <taxon>Ranitomeya</taxon>
    </lineage>
</organism>
<name>A0ABN9LYS2_9NEOB</name>
<gene>
    <name evidence="3" type="ORF">RIMI_LOCUS13700603</name>
</gene>
<evidence type="ECO:0000259" key="2">
    <source>
        <dbReference type="PROSITE" id="PS50878"/>
    </source>
</evidence>
<proteinExistence type="predicted"/>
<evidence type="ECO:0000256" key="1">
    <source>
        <dbReference type="SAM" id="MobiDB-lite"/>
    </source>
</evidence>
<comment type="caution">
    <text evidence="3">The sequence shown here is derived from an EMBL/GenBank/DDBJ whole genome shotgun (WGS) entry which is preliminary data.</text>
</comment>
<dbReference type="Gene3D" id="3.30.70.370">
    <property type="match status" value="1"/>
</dbReference>
<protein>
    <recommendedName>
        <fullName evidence="2">Reverse transcriptase domain-containing protein</fullName>
    </recommendedName>
</protein>
<dbReference type="Proteomes" id="UP001176940">
    <property type="component" value="Unassembled WGS sequence"/>
</dbReference>
<evidence type="ECO:0000313" key="3">
    <source>
        <dbReference type="EMBL" id="CAJ0952032.1"/>
    </source>
</evidence>
<dbReference type="PANTHER" id="PTHR19446">
    <property type="entry name" value="REVERSE TRANSCRIPTASES"/>
    <property type="match status" value="1"/>
</dbReference>
<dbReference type="InterPro" id="IPR043502">
    <property type="entry name" value="DNA/RNA_pol_sf"/>
</dbReference>
<dbReference type="SUPFAM" id="SSF56672">
    <property type="entry name" value="DNA/RNA polymerases"/>
    <property type="match status" value="1"/>
</dbReference>
<dbReference type="Pfam" id="PF00078">
    <property type="entry name" value="RVT_1"/>
    <property type="match status" value="1"/>
</dbReference>
<feature type="compositionally biased region" description="Acidic residues" evidence="1">
    <location>
        <begin position="493"/>
        <end position="502"/>
    </location>
</feature>
<keyword evidence="4" id="KW-1185">Reference proteome</keyword>
<accession>A0ABN9LYS2</accession>